<reference evidence="1 2" key="1">
    <citation type="submission" date="2019-03" db="EMBL/GenBank/DDBJ databases">
        <title>Sequencing the genomes of 1000 actinobacteria strains.</title>
        <authorList>
            <person name="Klenk H.-P."/>
        </authorList>
    </citation>
    <scope>NUCLEOTIDE SEQUENCE [LARGE SCALE GENOMIC DNA]</scope>
    <source>
        <strain evidence="1 2">DSM 43805</strain>
    </source>
</reference>
<comment type="caution">
    <text evidence="1">The sequence shown here is derived from an EMBL/GenBank/DDBJ whole genome shotgun (WGS) entry which is preliminary data.</text>
</comment>
<dbReference type="OrthoDB" id="3294811at2"/>
<dbReference type="EMBL" id="SNWR01000001">
    <property type="protein sequence ID" value="TDO38934.1"/>
    <property type="molecule type" value="Genomic_DNA"/>
</dbReference>
<proteinExistence type="predicted"/>
<dbReference type="InterPro" id="IPR049799">
    <property type="entry name" value="SitI3-like"/>
</dbReference>
<sequence length="113" mass="12507">MYVTASADSADDVNEAMKLFGFEDRFWATFRFANLADEATSDHNTTLMVHVLIAFAQTHGGSGVLLHNGERAVLQYGKEGIVFDAGWEDWTENSEIAPLLTQFASRTLPQPLL</sequence>
<accession>A0A4R6JQW2</accession>
<dbReference type="RefSeq" id="WP_133873338.1">
    <property type="nucleotide sequence ID" value="NZ_SNWR01000001.1"/>
</dbReference>
<evidence type="ECO:0000313" key="2">
    <source>
        <dbReference type="Proteomes" id="UP000294901"/>
    </source>
</evidence>
<protein>
    <submittedName>
        <fullName evidence="1">Uncharacterized protein</fullName>
    </submittedName>
</protein>
<organism evidence="1 2">
    <name type="scientific">Paractinoplanes brasiliensis</name>
    <dbReference type="NCBI Taxonomy" id="52695"/>
    <lineage>
        <taxon>Bacteria</taxon>
        <taxon>Bacillati</taxon>
        <taxon>Actinomycetota</taxon>
        <taxon>Actinomycetes</taxon>
        <taxon>Micromonosporales</taxon>
        <taxon>Micromonosporaceae</taxon>
        <taxon>Paractinoplanes</taxon>
    </lineage>
</organism>
<gene>
    <name evidence="1" type="ORF">C8E87_2602</name>
</gene>
<dbReference type="AlphaFoldDB" id="A0A4R6JQW2"/>
<name>A0A4R6JQW2_9ACTN</name>
<evidence type="ECO:0000313" key="1">
    <source>
        <dbReference type="EMBL" id="TDO38934.1"/>
    </source>
</evidence>
<keyword evidence="2" id="KW-1185">Reference proteome</keyword>
<dbReference type="Proteomes" id="UP000294901">
    <property type="component" value="Unassembled WGS sequence"/>
</dbReference>
<dbReference type="NCBIfam" id="NF040657">
    <property type="entry name" value="immun_SitI3"/>
    <property type="match status" value="1"/>
</dbReference>